<dbReference type="EMBL" id="JNCA01000021">
    <property type="protein sequence ID" value="KDN54553.1"/>
    <property type="molecule type" value="Genomic_DNA"/>
</dbReference>
<keyword evidence="2" id="KW-1185">Reference proteome</keyword>
<protein>
    <recommendedName>
        <fullName evidence="3">DUF748 domain-containing protein</fullName>
    </recommendedName>
</protein>
<dbReference type="STRING" id="1492738.FEM21_22760"/>
<name>A0A066WPQ7_9FLAO</name>
<organism evidence="1 2">
    <name type="scientific">Flavobacterium seoulense</name>
    <dbReference type="NCBI Taxonomy" id="1492738"/>
    <lineage>
        <taxon>Bacteria</taxon>
        <taxon>Pseudomonadati</taxon>
        <taxon>Bacteroidota</taxon>
        <taxon>Flavobacteriia</taxon>
        <taxon>Flavobacteriales</taxon>
        <taxon>Flavobacteriaceae</taxon>
        <taxon>Flavobacterium</taxon>
    </lineage>
</organism>
<dbReference type="eggNOG" id="ENOG502Z80K">
    <property type="taxonomic scope" value="Bacteria"/>
</dbReference>
<sequence>MKINKKGIALISVILFIILGVFIGQSYAKKYLKDMITEKIPPHYKLKYTDLDINILLGNVSLNNALVKIKNKEQVSAQNAKYHTFIKIESLQLNDINYRDLLFNKTLTIKTIKLKSPQFHYYPYQFIASKKEVKDNLEKGLKLFNVNKIAITNGSLAIMQKSTDSIKMALSSCNLTVSGTSLDLKSKEKIPFVFDNYEFEAQKVVLDNNKFEKVTIDTVSIVSDKLKLANLQIIPKYSKKELSKHLKKERDYIKLKIPQFSLEKFKFDIYQPRLSFTAASGEIRNPDLEIYRDKLIDDDLRIKPLYSKMLRNLSFNLKVNELKIKNGYISYAELVDPDKVAGKLFFDRIHATLYEISNLKKAKKTEIKIKSRLMGAAPLTLNWTFDVNNTADVFAVNGSVSNLEAQLMNPFFQPNLNALAEGTLEQMYFSFDATNVSSKGEMKMKYEDFNFKILRKDSKKVNKLLTAIGNIFIKKDSKKDPKDFRYGTIEAERDATKSFFNYLWINVKSGVVSTLTGNGKKE</sequence>
<comment type="caution">
    <text evidence="1">The sequence shown here is derived from an EMBL/GenBank/DDBJ whole genome shotgun (WGS) entry which is preliminary data.</text>
</comment>
<dbReference type="OrthoDB" id="1412480at2"/>
<evidence type="ECO:0000313" key="1">
    <source>
        <dbReference type="EMBL" id="KDN54553.1"/>
    </source>
</evidence>
<dbReference type="PATRIC" id="fig|1492738.3.peg.2263"/>
<dbReference type="RefSeq" id="WP_035660476.1">
    <property type="nucleotide sequence ID" value="NZ_JNCA01000021.1"/>
</dbReference>
<accession>A0A066WPQ7</accession>
<proteinExistence type="predicted"/>
<reference evidence="1 2" key="1">
    <citation type="submission" date="2014-05" db="EMBL/GenBank/DDBJ databases">
        <title>Genome Sequence of Flavobacterium sp. EM1321.</title>
        <authorList>
            <person name="Shin S.-K."/>
            <person name="Yi H."/>
        </authorList>
    </citation>
    <scope>NUCLEOTIDE SEQUENCE [LARGE SCALE GENOMIC DNA]</scope>
    <source>
        <strain evidence="1 2">EM1321</strain>
    </source>
</reference>
<dbReference type="Proteomes" id="UP000027064">
    <property type="component" value="Unassembled WGS sequence"/>
</dbReference>
<dbReference type="AlphaFoldDB" id="A0A066WPQ7"/>
<gene>
    <name evidence="1" type="ORF">FEM21_22760</name>
</gene>
<evidence type="ECO:0008006" key="3">
    <source>
        <dbReference type="Google" id="ProtNLM"/>
    </source>
</evidence>
<evidence type="ECO:0000313" key="2">
    <source>
        <dbReference type="Proteomes" id="UP000027064"/>
    </source>
</evidence>